<reference evidence="2" key="1">
    <citation type="journal article" date="2021" name="Nat. Commun.">
        <title>Genetic determinants of endophytism in the Arabidopsis root mycobiome.</title>
        <authorList>
            <person name="Mesny F."/>
            <person name="Miyauchi S."/>
            <person name="Thiergart T."/>
            <person name="Pickel B."/>
            <person name="Atanasova L."/>
            <person name="Karlsson M."/>
            <person name="Huettel B."/>
            <person name="Barry K.W."/>
            <person name="Haridas S."/>
            <person name="Chen C."/>
            <person name="Bauer D."/>
            <person name="Andreopoulos W."/>
            <person name="Pangilinan J."/>
            <person name="LaButti K."/>
            <person name="Riley R."/>
            <person name="Lipzen A."/>
            <person name="Clum A."/>
            <person name="Drula E."/>
            <person name="Henrissat B."/>
            <person name="Kohler A."/>
            <person name="Grigoriev I.V."/>
            <person name="Martin F.M."/>
            <person name="Hacquard S."/>
        </authorList>
    </citation>
    <scope>NUCLEOTIDE SEQUENCE</scope>
    <source>
        <strain evidence="2">MPI-CAGE-CH-0243</strain>
    </source>
</reference>
<evidence type="ECO:0000313" key="3">
    <source>
        <dbReference type="Proteomes" id="UP000700596"/>
    </source>
</evidence>
<protein>
    <recommendedName>
        <fullName evidence="1">Protein kinase domain-containing protein</fullName>
    </recommendedName>
</protein>
<organism evidence="2 3">
    <name type="scientific">Dendryphion nanum</name>
    <dbReference type="NCBI Taxonomy" id="256645"/>
    <lineage>
        <taxon>Eukaryota</taxon>
        <taxon>Fungi</taxon>
        <taxon>Dikarya</taxon>
        <taxon>Ascomycota</taxon>
        <taxon>Pezizomycotina</taxon>
        <taxon>Dothideomycetes</taxon>
        <taxon>Pleosporomycetidae</taxon>
        <taxon>Pleosporales</taxon>
        <taxon>Torulaceae</taxon>
        <taxon>Dendryphion</taxon>
    </lineage>
</organism>
<dbReference type="OrthoDB" id="4062651at2759"/>
<dbReference type="Gene3D" id="1.10.510.10">
    <property type="entry name" value="Transferase(Phosphotransferase) domain 1"/>
    <property type="match status" value="1"/>
</dbReference>
<dbReference type="AlphaFoldDB" id="A0A9P9CX98"/>
<dbReference type="EMBL" id="JAGMWT010000036">
    <property type="protein sequence ID" value="KAH7108763.1"/>
    <property type="molecule type" value="Genomic_DNA"/>
</dbReference>
<dbReference type="GO" id="GO:0005524">
    <property type="term" value="F:ATP binding"/>
    <property type="evidence" value="ECO:0007669"/>
    <property type="project" value="InterPro"/>
</dbReference>
<dbReference type="InterPro" id="IPR052751">
    <property type="entry name" value="Plant_MAPKKK"/>
</dbReference>
<comment type="caution">
    <text evidence="2">The sequence shown here is derived from an EMBL/GenBank/DDBJ whole genome shotgun (WGS) entry which is preliminary data.</text>
</comment>
<accession>A0A9P9CX98</accession>
<dbReference type="InterPro" id="IPR000719">
    <property type="entry name" value="Prot_kinase_dom"/>
</dbReference>
<dbReference type="InterPro" id="IPR011009">
    <property type="entry name" value="Kinase-like_dom_sf"/>
</dbReference>
<proteinExistence type="predicted"/>
<name>A0A9P9CX98_9PLEO</name>
<dbReference type="PANTHER" id="PTHR48011">
    <property type="entry name" value="CCR4-NOT TRANSCRIPTIONAL COMPLEX SUBUNIT CAF120-RELATED"/>
    <property type="match status" value="1"/>
</dbReference>
<dbReference type="PROSITE" id="PS50011">
    <property type="entry name" value="PROTEIN_KINASE_DOM"/>
    <property type="match status" value="1"/>
</dbReference>
<evidence type="ECO:0000313" key="2">
    <source>
        <dbReference type="EMBL" id="KAH7108763.1"/>
    </source>
</evidence>
<dbReference type="Pfam" id="PF00069">
    <property type="entry name" value="Pkinase"/>
    <property type="match status" value="1"/>
</dbReference>
<feature type="domain" description="Protein kinase" evidence="1">
    <location>
        <begin position="1"/>
        <end position="177"/>
    </location>
</feature>
<dbReference type="SUPFAM" id="SSF56112">
    <property type="entry name" value="Protein kinase-like (PK-like)"/>
    <property type="match status" value="1"/>
</dbReference>
<dbReference type="GO" id="GO:0004672">
    <property type="term" value="F:protein kinase activity"/>
    <property type="evidence" value="ECO:0007669"/>
    <property type="project" value="InterPro"/>
</dbReference>
<dbReference type="GO" id="GO:0007165">
    <property type="term" value="P:signal transduction"/>
    <property type="evidence" value="ECO:0007669"/>
    <property type="project" value="TreeGrafter"/>
</dbReference>
<keyword evidence="3" id="KW-1185">Reference proteome</keyword>
<gene>
    <name evidence="2" type="ORF">B0J11DRAFT_513130</name>
</gene>
<sequence length="177" mass="20387">MTKHMDLKPENILVRDVRQYKTPRPSNASFKVYIVDFGISRSYDSLDATETEGPTQFTHRYAAPEVVDREKRGLAADTFSLSCVFVEIYSVLARVFEPWARKNRDKTFPDFAWVTRFTAYEEASYEDQTNNNFLSQLRKFLAANEFGDTLCQTNITLVQDFLSTIEVVQMISANPRG</sequence>
<evidence type="ECO:0000259" key="1">
    <source>
        <dbReference type="PROSITE" id="PS50011"/>
    </source>
</evidence>
<dbReference type="PANTHER" id="PTHR48011:SF4">
    <property type="entry name" value="MITOGEN-ACTIVATED PROTEIN KINASE KINASE KINASE 19"/>
    <property type="match status" value="1"/>
</dbReference>
<dbReference type="Proteomes" id="UP000700596">
    <property type="component" value="Unassembled WGS sequence"/>
</dbReference>